<dbReference type="Proteomes" id="UP000887565">
    <property type="component" value="Unplaced"/>
</dbReference>
<sequence length="29" mass="3285">MQNIPGADTKRSSKVRTLFENFNNFAIGK</sequence>
<evidence type="ECO:0000313" key="2">
    <source>
        <dbReference type="WBParaSite" id="nRc.2.0.1.t30383-RA"/>
    </source>
</evidence>
<organism evidence="1 2">
    <name type="scientific">Romanomermis culicivorax</name>
    <name type="common">Nematode worm</name>
    <dbReference type="NCBI Taxonomy" id="13658"/>
    <lineage>
        <taxon>Eukaryota</taxon>
        <taxon>Metazoa</taxon>
        <taxon>Ecdysozoa</taxon>
        <taxon>Nematoda</taxon>
        <taxon>Enoplea</taxon>
        <taxon>Dorylaimia</taxon>
        <taxon>Mermithida</taxon>
        <taxon>Mermithoidea</taxon>
        <taxon>Mermithidae</taxon>
        <taxon>Romanomermis</taxon>
    </lineage>
</organism>
<name>A0A915JWC5_ROMCU</name>
<protein>
    <submittedName>
        <fullName evidence="2">Uncharacterized protein</fullName>
    </submittedName>
</protein>
<dbReference type="WBParaSite" id="nRc.2.0.1.t30383-RA">
    <property type="protein sequence ID" value="nRc.2.0.1.t30383-RA"/>
    <property type="gene ID" value="nRc.2.0.1.g30383"/>
</dbReference>
<proteinExistence type="predicted"/>
<accession>A0A915JWC5</accession>
<dbReference type="AlphaFoldDB" id="A0A915JWC5"/>
<evidence type="ECO:0000313" key="1">
    <source>
        <dbReference type="Proteomes" id="UP000887565"/>
    </source>
</evidence>
<keyword evidence="1" id="KW-1185">Reference proteome</keyword>
<reference evidence="2" key="1">
    <citation type="submission" date="2022-11" db="UniProtKB">
        <authorList>
            <consortium name="WormBaseParasite"/>
        </authorList>
    </citation>
    <scope>IDENTIFICATION</scope>
</reference>